<feature type="transmembrane region" description="Helical" evidence="12">
    <location>
        <begin position="117"/>
        <end position="135"/>
    </location>
</feature>
<feature type="domain" description="Peptidase M50" evidence="13">
    <location>
        <begin position="112"/>
        <end position="161"/>
    </location>
</feature>
<feature type="transmembrane region" description="Helical" evidence="12">
    <location>
        <begin position="159"/>
        <end position="192"/>
    </location>
</feature>
<dbReference type="Pfam" id="PF02163">
    <property type="entry name" value="Peptidase_M50"/>
    <property type="match status" value="2"/>
</dbReference>
<keyword evidence="15" id="KW-1185">Reference proteome</keyword>
<protein>
    <submittedName>
        <fullName evidence="14">Stage IV sporulation protein FB</fullName>
    </submittedName>
</protein>
<comment type="caution">
    <text evidence="14">The sequence shown here is derived from an EMBL/GenBank/DDBJ whole genome shotgun (WGS) entry which is preliminary data.</text>
</comment>
<evidence type="ECO:0000256" key="8">
    <source>
        <dbReference type="ARBA" id="ARBA00022833"/>
    </source>
</evidence>
<name>A0ABR5MLP3_9BACI</name>
<comment type="similarity">
    <text evidence="3">Belongs to the peptidase M50B family.</text>
</comment>
<comment type="cofactor">
    <cofactor evidence="1">
        <name>Zn(2+)</name>
        <dbReference type="ChEBI" id="CHEBI:29105"/>
    </cofactor>
</comment>
<evidence type="ECO:0000256" key="3">
    <source>
        <dbReference type="ARBA" id="ARBA00007931"/>
    </source>
</evidence>
<sequence length="286" mass="33373">MKSLNILPKIHLHPILIIFIIISVITGTFIDLSIILSIVFIHELGHFLMARHFKWRIRGIMLWVFGGVLDTDEHGNRSIKEEALVTVAGPFQHVIIHLLLFFLAFTPLVPENIMDTAIHYNSIILLFNLIPIWPLDGGKLLMLILSKYLPYKKAYETTIISSIILSIVFLILQLVFFPFTLSTMMIMLFLIVENWKDWKQRYFVFIRFLLNRYEGSSHVAKVEPIKVPSDLKLMDVFSKFRREIKHSIYINFANSDRIVVDETDCLYSYFNDKQYNSQIGEVFVTS</sequence>
<gene>
    <name evidence="14" type="ORF">AFL42_04300</name>
</gene>
<dbReference type="Proteomes" id="UP000037854">
    <property type="component" value="Unassembled WGS sequence"/>
</dbReference>
<feature type="transmembrane region" description="Helical" evidence="12">
    <location>
        <begin position="83"/>
        <end position="105"/>
    </location>
</feature>
<evidence type="ECO:0000313" key="14">
    <source>
        <dbReference type="EMBL" id="KPH77108.1"/>
    </source>
</evidence>
<keyword evidence="4" id="KW-0645">Protease</keyword>
<evidence type="ECO:0000256" key="11">
    <source>
        <dbReference type="ARBA" id="ARBA00023136"/>
    </source>
</evidence>
<dbReference type="InterPro" id="IPR008915">
    <property type="entry name" value="Peptidase_M50"/>
</dbReference>
<evidence type="ECO:0000313" key="15">
    <source>
        <dbReference type="Proteomes" id="UP000037854"/>
    </source>
</evidence>
<keyword evidence="9 12" id="KW-1133">Transmembrane helix</keyword>
<keyword evidence="8" id="KW-0862">Zinc</keyword>
<evidence type="ECO:0000256" key="2">
    <source>
        <dbReference type="ARBA" id="ARBA00004141"/>
    </source>
</evidence>
<evidence type="ECO:0000256" key="4">
    <source>
        <dbReference type="ARBA" id="ARBA00022670"/>
    </source>
</evidence>
<comment type="subcellular location">
    <subcellularLocation>
        <location evidence="2">Membrane</location>
        <topology evidence="2">Multi-pass membrane protein</topology>
    </subcellularLocation>
</comment>
<proteinExistence type="inferred from homology"/>
<evidence type="ECO:0000256" key="9">
    <source>
        <dbReference type="ARBA" id="ARBA00022989"/>
    </source>
</evidence>
<feature type="transmembrane region" description="Helical" evidence="12">
    <location>
        <begin position="12"/>
        <end position="41"/>
    </location>
</feature>
<dbReference type="PANTHER" id="PTHR39188:SF3">
    <property type="entry name" value="STAGE IV SPORULATION PROTEIN FB"/>
    <property type="match status" value="1"/>
</dbReference>
<keyword evidence="7" id="KW-0378">Hydrolase</keyword>
<keyword evidence="11 12" id="KW-0472">Membrane</keyword>
<keyword evidence="10" id="KW-0482">Metalloprotease</keyword>
<evidence type="ECO:0000256" key="7">
    <source>
        <dbReference type="ARBA" id="ARBA00022801"/>
    </source>
</evidence>
<evidence type="ECO:0000256" key="10">
    <source>
        <dbReference type="ARBA" id="ARBA00023049"/>
    </source>
</evidence>
<evidence type="ECO:0000256" key="5">
    <source>
        <dbReference type="ARBA" id="ARBA00022692"/>
    </source>
</evidence>
<dbReference type="RefSeq" id="WP_047183720.1">
    <property type="nucleotide sequence ID" value="NZ_JAHHXM010000002.1"/>
</dbReference>
<dbReference type="EMBL" id="LGTK01000009">
    <property type="protein sequence ID" value="KPH77108.1"/>
    <property type="molecule type" value="Genomic_DNA"/>
</dbReference>
<keyword evidence="5 12" id="KW-0812">Transmembrane</keyword>
<reference evidence="14 15" key="1">
    <citation type="submission" date="2015-07" db="EMBL/GenBank/DDBJ databases">
        <title>High-quality draft genome sequence of Oceanobacillus caeni HM6, a bacillus isolated from a human feces.</title>
        <authorList>
            <person name="Kumar J."/>
            <person name="Verma M.K."/>
            <person name="Pandey R."/>
            <person name="Bhambi M."/>
            <person name="Chauhan N."/>
        </authorList>
    </citation>
    <scope>NUCLEOTIDE SEQUENCE [LARGE SCALE GENOMIC DNA]</scope>
    <source>
        <strain evidence="14 15">HM6</strain>
    </source>
</reference>
<evidence type="ECO:0000256" key="6">
    <source>
        <dbReference type="ARBA" id="ARBA00022723"/>
    </source>
</evidence>
<organism evidence="14 15">
    <name type="scientific">Oceanobacillus caeni</name>
    <dbReference type="NCBI Taxonomy" id="405946"/>
    <lineage>
        <taxon>Bacteria</taxon>
        <taxon>Bacillati</taxon>
        <taxon>Bacillota</taxon>
        <taxon>Bacilli</taxon>
        <taxon>Bacillales</taxon>
        <taxon>Bacillaceae</taxon>
        <taxon>Oceanobacillus</taxon>
    </lineage>
</organism>
<accession>A0ABR5MLP3</accession>
<evidence type="ECO:0000259" key="13">
    <source>
        <dbReference type="Pfam" id="PF02163"/>
    </source>
</evidence>
<evidence type="ECO:0000256" key="12">
    <source>
        <dbReference type="SAM" id="Phobius"/>
    </source>
</evidence>
<evidence type="ECO:0000256" key="1">
    <source>
        <dbReference type="ARBA" id="ARBA00001947"/>
    </source>
</evidence>
<dbReference type="PANTHER" id="PTHR39188">
    <property type="entry name" value="MEMBRANE-ASSOCIATED ZINC METALLOPROTEASE M50B"/>
    <property type="match status" value="1"/>
</dbReference>
<keyword evidence="6" id="KW-0479">Metal-binding</keyword>
<feature type="domain" description="Peptidase M50" evidence="13">
    <location>
        <begin position="34"/>
        <end position="105"/>
    </location>
</feature>